<dbReference type="PANTHER" id="PTHR23272">
    <property type="entry name" value="BED FINGER-RELATED"/>
    <property type="match status" value="1"/>
</dbReference>
<dbReference type="EMBL" id="JARYMX010000005">
    <property type="protein sequence ID" value="KAJ9547064.1"/>
    <property type="molecule type" value="Genomic_DNA"/>
</dbReference>
<evidence type="ECO:0000256" key="1">
    <source>
        <dbReference type="SAM" id="MobiDB-lite"/>
    </source>
</evidence>
<keyword evidence="4" id="KW-1185">Reference proteome</keyword>
<feature type="domain" description="HAT C-terminal dimerisation" evidence="2">
    <location>
        <begin position="37"/>
        <end position="74"/>
    </location>
</feature>
<organism evidence="3 4">
    <name type="scientific">Centaurea solstitialis</name>
    <name type="common">yellow star-thistle</name>
    <dbReference type="NCBI Taxonomy" id="347529"/>
    <lineage>
        <taxon>Eukaryota</taxon>
        <taxon>Viridiplantae</taxon>
        <taxon>Streptophyta</taxon>
        <taxon>Embryophyta</taxon>
        <taxon>Tracheophyta</taxon>
        <taxon>Spermatophyta</taxon>
        <taxon>Magnoliopsida</taxon>
        <taxon>eudicotyledons</taxon>
        <taxon>Gunneridae</taxon>
        <taxon>Pentapetalae</taxon>
        <taxon>asterids</taxon>
        <taxon>campanulids</taxon>
        <taxon>Asterales</taxon>
        <taxon>Asteraceae</taxon>
        <taxon>Carduoideae</taxon>
        <taxon>Cardueae</taxon>
        <taxon>Centaureinae</taxon>
        <taxon>Centaurea</taxon>
    </lineage>
</organism>
<dbReference type="SUPFAM" id="SSF53098">
    <property type="entry name" value="Ribonuclease H-like"/>
    <property type="match status" value="1"/>
</dbReference>
<dbReference type="GO" id="GO:0046983">
    <property type="term" value="F:protein dimerization activity"/>
    <property type="evidence" value="ECO:0007669"/>
    <property type="project" value="InterPro"/>
</dbReference>
<accession>A0AA38SQN1</accession>
<name>A0AA38SQN1_9ASTR</name>
<feature type="region of interest" description="Disordered" evidence="1">
    <location>
        <begin position="133"/>
        <end position="152"/>
    </location>
</feature>
<dbReference type="Proteomes" id="UP001172457">
    <property type="component" value="Chromosome 5"/>
</dbReference>
<protein>
    <recommendedName>
        <fullName evidence="2">HAT C-terminal dimerisation domain-containing protein</fullName>
    </recommendedName>
</protein>
<proteinExistence type="predicted"/>
<dbReference type="InterPro" id="IPR008906">
    <property type="entry name" value="HATC_C_dom"/>
</dbReference>
<dbReference type="InterPro" id="IPR012337">
    <property type="entry name" value="RNaseH-like_sf"/>
</dbReference>
<reference evidence="3" key="1">
    <citation type="submission" date="2023-03" db="EMBL/GenBank/DDBJ databases">
        <title>Chromosome-scale reference genome and RAD-based genetic map of yellow starthistle (Centaurea solstitialis) reveal putative structural variation and QTLs associated with invader traits.</title>
        <authorList>
            <person name="Reatini B."/>
            <person name="Cang F.A."/>
            <person name="Jiang Q."/>
            <person name="Mckibben M.T.W."/>
            <person name="Barker M.S."/>
            <person name="Rieseberg L.H."/>
            <person name="Dlugosch K.M."/>
        </authorList>
    </citation>
    <scope>NUCLEOTIDE SEQUENCE</scope>
    <source>
        <strain evidence="3">CAN-66</strain>
        <tissue evidence="3">Leaf</tissue>
    </source>
</reference>
<evidence type="ECO:0000259" key="2">
    <source>
        <dbReference type="Pfam" id="PF05699"/>
    </source>
</evidence>
<feature type="region of interest" description="Disordered" evidence="1">
    <location>
        <begin position="1"/>
        <end position="21"/>
    </location>
</feature>
<evidence type="ECO:0000313" key="3">
    <source>
        <dbReference type="EMBL" id="KAJ9547064.1"/>
    </source>
</evidence>
<dbReference type="AlphaFoldDB" id="A0AA38SQN1"/>
<evidence type="ECO:0000313" key="4">
    <source>
        <dbReference type="Proteomes" id="UP001172457"/>
    </source>
</evidence>
<sequence length="152" mass="17333">MTFYNSLGSFQSKRSRTTSPTSELGNYISTDFISNMSFEQYFSLDVLAWWKEKEGQFSVLAAMARDLLTVQASTGYFVKRSRLTVESVACCVCLKDYLDGAVRQQHMTTLEEPFIIDGGVEFETIIHAVEVEEHLSPPDDDDNENENENEYE</sequence>
<gene>
    <name evidence="3" type="ORF">OSB04_019607</name>
</gene>
<dbReference type="PANTHER" id="PTHR23272:SF190">
    <property type="entry name" value="ZINC FINGER, BED-TYPE-RELATED"/>
    <property type="match status" value="1"/>
</dbReference>
<comment type="caution">
    <text evidence="3">The sequence shown here is derived from an EMBL/GenBank/DDBJ whole genome shotgun (WGS) entry which is preliminary data.</text>
</comment>
<feature type="compositionally biased region" description="Acidic residues" evidence="1">
    <location>
        <begin position="138"/>
        <end position="152"/>
    </location>
</feature>
<dbReference type="Pfam" id="PF05699">
    <property type="entry name" value="Dimer_Tnp_hAT"/>
    <property type="match status" value="1"/>
</dbReference>